<dbReference type="InterPro" id="IPR002872">
    <property type="entry name" value="Proline_DH_dom"/>
</dbReference>
<evidence type="ECO:0000256" key="8">
    <source>
        <dbReference type="ARBA" id="ARBA00023062"/>
    </source>
</evidence>
<evidence type="ECO:0000313" key="12">
    <source>
        <dbReference type="Proteomes" id="UP001589748"/>
    </source>
</evidence>
<comment type="cofactor">
    <cofactor evidence="1">
        <name>FAD</name>
        <dbReference type="ChEBI" id="CHEBI:57692"/>
    </cofactor>
</comment>
<evidence type="ECO:0000259" key="10">
    <source>
        <dbReference type="Pfam" id="PF01619"/>
    </source>
</evidence>
<evidence type="ECO:0000256" key="3">
    <source>
        <dbReference type="ARBA" id="ARBA00012695"/>
    </source>
</evidence>
<dbReference type="Gene3D" id="3.20.20.220">
    <property type="match status" value="1"/>
</dbReference>
<evidence type="ECO:0000256" key="9">
    <source>
        <dbReference type="ARBA" id="ARBA00048779"/>
    </source>
</evidence>
<dbReference type="InterPro" id="IPR008219">
    <property type="entry name" value="PRODH_bac_arc"/>
</dbReference>
<gene>
    <name evidence="11" type="ORF">ACFFVI_09645</name>
</gene>
<protein>
    <recommendedName>
        <fullName evidence="3">proline dehydrogenase</fullName>
        <ecNumber evidence="3">1.5.5.2</ecNumber>
    </recommendedName>
</protein>
<accession>A0ABV5LT40</accession>
<evidence type="ECO:0000256" key="7">
    <source>
        <dbReference type="ARBA" id="ARBA00023002"/>
    </source>
</evidence>
<keyword evidence="12" id="KW-1185">Reference proteome</keyword>
<feature type="domain" description="Proline dehydrogenase" evidence="10">
    <location>
        <begin position="59"/>
        <end position="317"/>
    </location>
</feature>
<organism evidence="11 12">
    <name type="scientific">Kineococcus gynurae</name>
    <dbReference type="NCBI Taxonomy" id="452979"/>
    <lineage>
        <taxon>Bacteria</taxon>
        <taxon>Bacillati</taxon>
        <taxon>Actinomycetota</taxon>
        <taxon>Actinomycetes</taxon>
        <taxon>Kineosporiales</taxon>
        <taxon>Kineosporiaceae</taxon>
        <taxon>Kineococcus</taxon>
    </lineage>
</organism>
<evidence type="ECO:0000256" key="1">
    <source>
        <dbReference type="ARBA" id="ARBA00001974"/>
    </source>
</evidence>
<evidence type="ECO:0000256" key="5">
    <source>
        <dbReference type="ARBA" id="ARBA00022741"/>
    </source>
</evidence>
<dbReference type="EMBL" id="JBHMDM010000004">
    <property type="protein sequence ID" value="MFB9377233.1"/>
    <property type="molecule type" value="Genomic_DNA"/>
</dbReference>
<comment type="caution">
    <text evidence="11">The sequence shown here is derived from an EMBL/GenBank/DDBJ whole genome shotgun (WGS) entry which is preliminary data.</text>
</comment>
<dbReference type="PANTHER" id="PTHR13914:SF0">
    <property type="entry name" value="PROLINE DEHYDROGENASE 1, MITOCHONDRIAL"/>
    <property type="match status" value="1"/>
</dbReference>
<keyword evidence="8" id="KW-0642">Proline metabolism</keyword>
<dbReference type="InterPro" id="IPR029041">
    <property type="entry name" value="FAD-linked_oxidoreductase-like"/>
</dbReference>
<dbReference type="Pfam" id="PF01619">
    <property type="entry name" value="Pro_dh"/>
    <property type="match status" value="1"/>
</dbReference>
<dbReference type="Proteomes" id="UP001589748">
    <property type="component" value="Unassembled WGS sequence"/>
</dbReference>
<dbReference type="PIRSF" id="PIRSF000196">
    <property type="entry name" value="Pro_dehydrog"/>
    <property type="match status" value="1"/>
</dbReference>
<evidence type="ECO:0000256" key="2">
    <source>
        <dbReference type="ARBA" id="ARBA00004739"/>
    </source>
</evidence>
<keyword evidence="5" id="KW-0547">Nucleotide-binding</keyword>
<evidence type="ECO:0000256" key="4">
    <source>
        <dbReference type="ARBA" id="ARBA00022630"/>
    </source>
</evidence>
<keyword evidence="4" id="KW-0285">Flavoprotein</keyword>
<evidence type="ECO:0000256" key="6">
    <source>
        <dbReference type="ARBA" id="ARBA00022827"/>
    </source>
</evidence>
<dbReference type="InterPro" id="IPR015659">
    <property type="entry name" value="Proline_oxidase"/>
</dbReference>
<comment type="pathway">
    <text evidence="2">Amino-acid degradation; L-proline degradation into L-glutamate; L-glutamate from L-proline: step 1/2.</text>
</comment>
<keyword evidence="6" id="KW-0274">FAD</keyword>
<keyword evidence="7" id="KW-0560">Oxidoreductase</keyword>
<dbReference type="PANTHER" id="PTHR13914">
    <property type="entry name" value="PROLINE OXIDASE"/>
    <property type="match status" value="1"/>
</dbReference>
<proteinExistence type="predicted"/>
<comment type="catalytic activity">
    <reaction evidence="9">
        <text>L-proline + a quinone = (S)-1-pyrroline-5-carboxylate + a quinol + H(+)</text>
        <dbReference type="Rhea" id="RHEA:23784"/>
        <dbReference type="ChEBI" id="CHEBI:15378"/>
        <dbReference type="ChEBI" id="CHEBI:17388"/>
        <dbReference type="ChEBI" id="CHEBI:24646"/>
        <dbReference type="ChEBI" id="CHEBI:60039"/>
        <dbReference type="ChEBI" id="CHEBI:132124"/>
        <dbReference type="EC" id="1.5.5.2"/>
    </reaction>
</comment>
<dbReference type="EC" id="1.5.5.2" evidence="3"/>
<reference evidence="11 12" key="1">
    <citation type="submission" date="2024-09" db="EMBL/GenBank/DDBJ databases">
        <authorList>
            <person name="Sun Q."/>
            <person name="Mori K."/>
        </authorList>
    </citation>
    <scope>NUCLEOTIDE SEQUENCE [LARGE SCALE GENOMIC DNA]</scope>
    <source>
        <strain evidence="11 12">TISTR 1856</strain>
    </source>
</reference>
<name>A0ABV5LT40_9ACTN</name>
<dbReference type="RefSeq" id="WP_380134842.1">
    <property type="nucleotide sequence ID" value="NZ_JBHLUI010000003.1"/>
</dbReference>
<evidence type="ECO:0000313" key="11">
    <source>
        <dbReference type="EMBL" id="MFB9377233.1"/>
    </source>
</evidence>
<dbReference type="SUPFAM" id="SSF51730">
    <property type="entry name" value="FAD-linked oxidoreductase"/>
    <property type="match status" value="1"/>
</dbReference>
<sequence length="325" mass="35141">MSLLQTPQKPAKTRRRLAFGPVLLGVAGNPVVRATVTKSSLSRPVVRRFVPGTDADAAVRAAADLNGAGLRLTLDRLGEDITDPREATATVAGYREVLQRLADAGLTEGNEISVKLSALGQSLGTDGPALATHNAAELAAAAAGVGVDMTLDMEDHTTVDATLETLRALRADFPRTGAVLQSMLFRTEADARDLSGPGSRIRLVKGAYAEPASVAHAAKADVDRAYARCLEILVGGQGYPMIATHDQRMIDLAEELLRRHARSAEDAEFQMLYGIRTTEQQRLAQAGHRVRVYVPYGTDWYGYFSRRLAERPANLLFFARSLFSR</sequence>